<keyword evidence="3" id="KW-1185">Reference proteome</keyword>
<organism evidence="2 3">
    <name type="scientific">Salinisphaera shabanensis E1L3A</name>
    <dbReference type="NCBI Taxonomy" id="1033802"/>
    <lineage>
        <taxon>Bacteria</taxon>
        <taxon>Pseudomonadati</taxon>
        <taxon>Pseudomonadota</taxon>
        <taxon>Gammaproteobacteria</taxon>
        <taxon>Salinisphaerales</taxon>
        <taxon>Salinisphaeraceae</taxon>
        <taxon>Salinisphaera</taxon>
    </lineage>
</organism>
<dbReference type="OrthoDB" id="7062152at2"/>
<reference evidence="2 3" key="1">
    <citation type="journal article" date="2011" name="J. Bacteriol.">
        <title>Genome sequence of Salinisphaera shabanensis, a gammaproteobacterium from the harsh, variable environment of the brine-seawater interface of the Shaban Deep in the Red Sea.</title>
        <authorList>
            <person name="Antunes A."/>
            <person name="Alam I."/>
            <person name="Bajic V.B."/>
            <person name="Stingl U."/>
        </authorList>
    </citation>
    <scope>NUCLEOTIDE SEQUENCE [LARGE SCALE GENOMIC DNA]</scope>
    <source>
        <strain evidence="2 3">E1L3A</strain>
    </source>
</reference>
<keyword evidence="2" id="KW-0067">ATP-binding</keyword>
<keyword evidence="2" id="KW-0378">Hydrolase</keyword>
<dbReference type="EMBL" id="AFNV02000015">
    <property type="protein sequence ID" value="ERJ18819.1"/>
    <property type="molecule type" value="Genomic_DNA"/>
</dbReference>
<accession>U2FRX0</accession>
<evidence type="ECO:0000256" key="1">
    <source>
        <dbReference type="SAM" id="Phobius"/>
    </source>
</evidence>
<evidence type="ECO:0000313" key="3">
    <source>
        <dbReference type="Proteomes" id="UP000006242"/>
    </source>
</evidence>
<keyword evidence="1" id="KW-0812">Transmembrane</keyword>
<keyword evidence="2" id="KW-0347">Helicase</keyword>
<name>U2FRX0_9GAMM</name>
<feature type="transmembrane region" description="Helical" evidence="1">
    <location>
        <begin position="12"/>
        <end position="34"/>
    </location>
</feature>
<comment type="caution">
    <text evidence="2">The sequence shown here is derived from an EMBL/GenBank/DDBJ whole genome shotgun (WGS) entry which is preliminary data.</text>
</comment>
<dbReference type="Proteomes" id="UP000006242">
    <property type="component" value="Unassembled WGS sequence"/>
</dbReference>
<keyword evidence="1" id="KW-1133">Transmembrane helix</keyword>
<dbReference type="eggNOG" id="ENOG5034C49">
    <property type="taxonomic scope" value="Bacteria"/>
</dbReference>
<keyword evidence="2" id="KW-0547">Nucleotide-binding</keyword>
<gene>
    <name evidence="2" type="ORF">SSPSH_002312</name>
</gene>
<dbReference type="AlphaFoldDB" id="U2FRX0"/>
<evidence type="ECO:0000313" key="2">
    <source>
        <dbReference type="EMBL" id="ERJ18819.1"/>
    </source>
</evidence>
<reference evidence="2 3" key="2">
    <citation type="journal article" date="2013" name="PLoS ONE">
        <title>INDIGO - INtegrated Data Warehouse of MIcrobial GenOmes with Examples from the Red Sea Extremophiles.</title>
        <authorList>
            <person name="Alam I."/>
            <person name="Antunes A."/>
            <person name="Kamau A.A."/>
            <person name="Ba Alawi W."/>
            <person name="Kalkatawi M."/>
            <person name="Stingl U."/>
            <person name="Bajic V.B."/>
        </authorList>
    </citation>
    <scope>NUCLEOTIDE SEQUENCE [LARGE SCALE GENOMIC DNA]</scope>
    <source>
        <strain evidence="2 3">E1L3A</strain>
    </source>
</reference>
<proteinExistence type="predicted"/>
<dbReference type="RefSeq" id="WP_006914467.1">
    <property type="nucleotide sequence ID" value="NZ_AFNV02000015.1"/>
</dbReference>
<sequence>MNEHPISDRARYLARGILLVALSMGTLSGCAVVSGQNDKAQTANDAESRTTRGELNAGYSDLYSSASGLSEVDKIFYVKVESDDVEKVVTDVTDYCGQLATRLKELTADYPALAINREIDPPIIKAARDAQKKATLKRFAPVVGDSGTAFERGLLIRLLGAVDQQHYMAATLAEREPNPALSKIMANAADRFAGFYDEIDTLLKARFYR</sequence>
<protein>
    <submittedName>
        <fullName evidence="2">ATP-dependent DNA helicase PcrA-UvrD-Rep family protein</fullName>
    </submittedName>
</protein>
<keyword evidence="1" id="KW-0472">Membrane</keyword>
<dbReference type="GO" id="GO:0004386">
    <property type="term" value="F:helicase activity"/>
    <property type="evidence" value="ECO:0007669"/>
    <property type="project" value="UniProtKB-KW"/>
</dbReference>